<dbReference type="STRING" id="1071381.G8BMM1"/>
<accession>G8BMM1</accession>
<comment type="subcellular location">
    <subcellularLocation>
        <location evidence="1">Membrane</location>
        <topology evidence="1">Multi-pass membrane protein</topology>
    </subcellularLocation>
</comment>
<keyword evidence="2 6" id="KW-0812">Transmembrane</keyword>
<dbReference type="HOGENOM" id="CLU_023075_2_0_1"/>
<dbReference type="Proteomes" id="UP000005666">
    <property type="component" value="Chromosome 1"/>
</dbReference>
<feature type="transmembrane region" description="Helical" evidence="6">
    <location>
        <begin position="162"/>
        <end position="180"/>
    </location>
</feature>
<keyword evidence="3 6" id="KW-1133">Transmembrane helix</keyword>
<feature type="binding site" evidence="5">
    <location>
        <position position="290"/>
    </location>
    <ligand>
        <name>Zn(2+)</name>
        <dbReference type="ChEBI" id="CHEBI:29105"/>
    </ligand>
</feature>
<evidence type="ECO:0000256" key="4">
    <source>
        <dbReference type="ARBA" id="ARBA00023136"/>
    </source>
</evidence>
<dbReference type="Pfam" id="PF03006">
    <property type="entry name" value="HlyIII"/>
    <property type="match status" value="1"/>
</dbReference>
<dbReference type="eggNOG" id="KOG0748">
    <property type="taxonomic scope" value="Eukaryota"/>
</dbReference>
<dbReference type="GO" id="GO:0006882">
    <property type="term" value="P:intracellular zinc ion homeostasis"/>
    <property type="evidence" value="ECO:0007669"/>
    <property type="project" value="TreeGrafter"/>
</dbReference>
<dbReference type="OrthoDB" id="529367at2759"/>
<dbReference type="AlphaFoldDB" id="G8BMM1"/>
<feature type="transmembrane region" description="Helical" evidence="6">
    <location>
        <begin position="87"/>
        <end position="106"/>
    </location>
</feature>
<feature type="transmembrane region" description="Helical" evidence="6">
    <location>
        <begin position="292"/>
        <end position="312"/>
    </location>
</feature>
<feature type="transmembrane region" description="Helical" evidence="6">
    <location>
        <begin position="252"/>
        <end position="272"/>
    </location>
</feature>
<keyword evidence="5" id="KW-0862">Zinc</keyword>
<dbReference type="GO" id="GO:0038023">
    <property type="term" value="F:signaling receptor activity"/>
    <property type="evidence" value="ECO:0007669"/>
    <property type="project" value="TreeGrafter"/>
</dbReference>
<dbReference type="OMA" id="HSQPCPD"/>
<dbReference type="GO" id="GO:0046872">
    <property type="term" value="F:metal ion binding"/>
    <property type="evidence" value="ECO:0007669"/>
    <property type="project" value="UniProtKB-KW"/>
</dbReference>
<dbReference type="RefSeq" id="XP_003683583.1">
    <property type="nucleotide sequence ID" value="XM_003683535.1"/>
</dbReference>
<evidence type="ECO:0000256" key="6">
    <source>
        <dbReference type="SAM" id="Phobius"/>
    </source>
</evidence>
<keyword evidence="4 6" id="KW-0472">Membrane</keyword>
<keyword evidence="5" id="KW-0479">Metal-binding</keyword>
<proteinExistence type="predicted"/>
<feature type="binding site" evidence="5">
    <location>
        <position position="144"/>
    </location>
    <ligand>
        <name>Zn(2+)</name>
        <dbReference type="ChEBI" id="CHEBI:29105"/>
    </ligand>
</feature>
<evidence type="ECO:0000256" key="5">
    <source>
        <dbReference type="PIRSR" id="PIRSR604254-1"/>
    </source>
</evidence>
<dbReference type="KEGG" id="tpf:TPHA_0A00640"/>
<evidence type="ECO:0000256" key="3">
    <source>
        <dbReference type="ARBA" id="ARBA00022989"/>
    </source>
</evidence>
<evidence type="ECO:0000313" key="8">
    <source>
        <dbReference type="Proteomes" id="UP000005666"/>
    </source>
</evidence>
<dbReference type="PANTHER" id="PTHR20855">
    <property type="entry name" value="ADIPOR/PROGESTIN RECEPTOR-RELATED"/>
    <property type="match status" value="1"/>
</dbReference>
<evidence type="ECO:0000256" key="1">
    <source>
        <dbReference type="ARBA" id="ARBA00004141"/>
    </source>
</evidence>
<dbReference type="GO" id="GO:0016020">
    <property type="term" value="C:membrane"/>
    <property type="evidence" value="ECO:0007669"/>
    <property type="project" value="UniProtKB-SubCell"/>
</dbReference>
<feature type="binding site" evidence="5">
    <location>
        <position position="294"/>
    </location>
    <ligand>
        <name>Zn(2+)</name>
        <dbReference type="ChEBI" id="CHEBI:29105"/>
    </ligand>
</feature>
<dbReference type="EMBL" id="HE612856">
    <property type="protein sequence ID" value="CCE61149.1"/>
    <property type="molecule type" value="Genomic_DNA"/>
</dbReference>
<sequence>MVNINTVHRGEEQSSKLSRRRFSVSKNGTVLLESTEIVETYSKKLYSFHELPEWQKDNELIIQGYVRETNSWFKCFHSLSYFHNESINIYTHLIPGLVYFIMLLFYTDLLVVPSFPSTTIMDYIVIDFYLLGAFICLVGSSCFHCLKQHSEDQSNFWSKIDYVGIICLISCSLISLLYYGYFDHFIYFKVFTLITLILATICTVCVLDERFNAKNFRPIRAGFFVVFATSAVIPICTGLIKFDYVEVINRIQLRFVGWETFFYVVGALLYGYRIPEIFAPGRFDLVGSSHQIFHVMVVIGSLFHLKAVIGSYEFMHKSLNVIETAIQ</sequence>
<evidence type="ECO:0000256" key="2">
    <source>
        <dbReference type="ARBA" id="ARBA00022692"/>
    </source>
</evidence>
<dbReference type="InterPro" id="IPR004254">
    <property type="entry name" value="AdipoR/HlyIII-related"/>
</dbReference>
<name>G8BMM1_TETPH</name>
<feature type="transmembrane region" description="Helical" evidence="6">
    <location>
        <begin position="126"/>
        <end position="146"/>
    </location>
</feature>
<feature type="transmembrane region" description="Helical" evidence="6">
    <location>
        <begin position="219"/>
        <end position="240"/>
    </location>
</feature>
<feature type="transmembrane region" description="Helical" evidence="6">
    <location>
        <begin position="186"/>
        <end position="207"/>
    </location>
</feature>
<dbReference type="GeneID" id="11532252"/>
<evidence type="ECO:0000313" key="7">
    <source>
        <dbReference type="EMBL" id="CCE61149.1"/>
    </source>
</evidence>
<organism evidence="7 8">
    <name type="scientific">Tetrapisispora phaffii (strain ATCC 24235 / CBS 4417 / NBRC 1672 / NRRL Y-8282 / UCD 70-5)</name>
    <name type="common">Yeast</name>
    <name type="synonym">Fabospora phaffii</name>
    <dbReference type="NCBI Taxonomy" id="1071381"/>
    <lineage>
        <taxon>Eukaryota</taxon>
        <taxon>Fungi</taxon>
        <taxon>Dikarya</taxon>
        <taxon>Ascomycota</taxon>
        <taxon>Saccharomycotina</taxon>
        <taxon>Saccharomycetes</taxon>
        <taxon>Saccharomycetales</taxon>
        <taxon>Saccharomycetaceae</taxon>
        <taxon>Tetrapisispora</taxon>
    </lineage>
</organism>
<dbReference type="PANTHER" id="PTHR20855:SF95">
    <property type="entry name" value="ADIPOR-LIKE RECEPTOR IZH1"/>
    <property type="match status" value="1"/>
</dbReference>
<protein>
    <submittedName>
        <fullName evidence="7">Uncharacterized protein</fullName>
    </submittedName>
</protein>
<gene>
    <name evidence="7" type="primary">TPHA0A00640</name>
    <name evidence="7" type="ordered locus">TPHA_0A00640</name>
</gene>
<reference evidence="7 8" key="1">
    <citation type="journal article" date="2011" name="Proc. Natl. Acad. Sci. U.S.A.">
        <title>Evolutionary erosion of yeast sex chromosomes by mating-type switching accidents.</title>
        <authorList>
            <person name="Gordon J.L."/>
            <person name="Armisen D."/>
            <person name="Proux-Wera E."/>
            <person name="Oheigeartaigh S.S."/>
            <person name="Byrne K.P."/>
            <person name="Wolfe K.H."/>
        </authorList>
    </citation>
    <scope>NUCLEOTIDE SEQUENCE [LARGE SCALE GENOMIC DNA]</scope>
    <source>
        <strain evidence="8">ATCC 24235 / CBS 4417 / NBRC 1672 / NRRL Y-8282 / UCD 70-5</strain>
    </source>
</reference>
<keyword evidence="8" id="KW-1185">Reference proteome</keyword>